<dbReference type="EMBL" id="JAUJYN010000002">
    <property type="protein sequence ID" value="KAK1279048.1"/>
    <property type="molecule type" value="Genomic_DNA"/>
</dbReference>
<comment type="caution">
    <text evidence="1">The sequence shown here is derived from an EMBL/GenBank/DDBJ whole genome shotgun (WGS) entry which is preliminary data.</text>
</comment>
<accession>A0AAV9BRX9</accession>
<dbReference type="Proteomes" id="UP001179952">
    <property type="component" value="Unassembled WGS sequence"/>
</dbReference>
<gene>
    <name evidence="1" type="ORF">QJS04_geneDACA015901</name>
</gene>
<evidence type="ECO:0000313" key="1">
    <source>
        <dbReference type="EMBL" id="KAK1279048.1"/>
    </source>
</evidence>
<sequence length="80" mass="9134">MMGDGSGEAEGHRWGWFCVQVLHHHRRRQVSWKGMVSLLKPLSSTKVGMLGLLRIKCNKISIAVEELTKLYKKDCPKEGR</sequence>
<keyword evidence="2" id="KW-1185">Reference proteome</keyword>
<evidence type="ECO:0000313" key="2">
    <source>
        <dbReference type="Proteomes" id="UP001179952"/>
    </source>
</evidence>
<name>A0AAV9BRX9_ACOGR</name>
<reference evidence="1" key="1">
    <citation type="journal article" date="2023" name="Nat. Commun.">
        <title>Diploid and tetraploid genomes of Acorus and the evolution of monocots.</title>
        <authorList>
            <person name="Ma L."/>
            <person name="Liu K.W."/>
            <person name="Li Z."/>
            <person name="Hsiao Y.Y."/>
            <person name="Qi Y."/>
            <person name="Fu T."/>
            <person name="Tang G.D."/>
            <person name="Zhang D."/>
            <person name="Sun W.H."/>
            <person name="Liu D.K."/>
            <person name="Li Y."/>
            <person name="Chen G.Z."/>
            <person name="Liu X.D."/>
            <person name="Liao X.Y."/>
            <person name="Jiang Y.T."/>
            <person name="Yu X."/>
            <person name="Hao Y."/>
            <person name="Huang J."/>
            <person name="Zhao X.W."/>
            <person name="Ke S."/>
            <person name="Chen Y.Y."/>
            <person name="Wu W.L."/>
            <person name="Hsu J.L."/>
            <person name="Lin Y.F."/>
            <person name="Huang M.D."/>
            <person name="Li C.Y."/>
            <person name="Huang L."/>
            <person name="Wang Z.W."/>
            <person name="Zhao X."/>
            <person name="Zhong W.Y."/>
            <person name="Peng D.H."/>
            <person name="Ahmad S."/>
            <person name="Lan S."/>
            <person name="Zhang J.S."/>
            <person name="Tsai W.C."/>
            <person name="Van de Peer Y."/>
            <person name="Liu Z.J."/>
        </authorList>
    </citation>
    <scope>NUCLEOTIDE SEQUENCE</scope>
    <source>
        <strain evidence="1">SCP</strain>
    </source>
</reference>
<proteinExistence type="predicted"/>
<reference evidence="1" key="2">
    <citation type="submission" date="2023-06" db="EMBL/GenBank/DDBJ databases">
        <authorList>
            <person name="Ma L."/>
            <person name="Liu K.-W."/>
            <person name="Li Z."/>
            <person name="Hsiao Y.-Y."/>
            <person name="Qi Y."/>
            <person name="Fu T."/>
            <person name="Tang G."/>
            <person name="Zhang D."/>
            <person name="Sun W.-H."/>
            <person name="Liu D.-K."/>
            <person name="Li Y."/>
            <person name="Chen G.-Z."/>
            <person name="Liu X.-D."/>
            <person name="Liao X.-Y."/>
            <person name="Jiang Y.-T."/>
            <person name="Yu X."/>
            <person name="Hao Y."/>
            <person name="Huang J."/>
            <person name="Zhao X.-W."/>
            <person name="Ke S."/>
            <person name="Chen Y.-Y."/>
            <person name="Wu W.-L."/>
            <person name="Hsu J.-L."/>
            <person name="Lin Y.-F."/>
            <person name="Huang M.-D."/>
            <person name="Li C.-Y."/>
            <person name="Huang L."/>
            <person name="Wang Z.-W."/>
            <person name="Zhao X."/>
            <person name="Zhong W.-Y."/>
            <person name="Peng D.-H."/>
            <person name="Ahmad S."/>
            <person name="Lan S."/>
            <person name="Zhang J.-S."/>
            <person name="Tsai W.-C."/>
            <person name="Van De Peer Y."/>
            <person name="Liu Z.-J."/>
        </authorList>
    </citation>
    <scope>NUCLEOTIDE SEQUENCE</scope>
    <source>
        <strain evidence="1">SCP</strain>
        <tissue evidence="1">Leaves</tissue>
    </source>
</reference>
<protein>
    <submittedName>
        <fullName evidence="1">Uncharacterized protein</fullName>
    </submittedName>
</protein>
<dbReference type="AlphaFoldDB" id="A0AAV9BRX9"/>
<organism evidence="1 2">
    <name type="scientific">Acorus gramineus</name>
    <name type="common">Dwarf sweet flag</name>
    <dbReference type="NCBI Taxonomy" id="55184"/>
    <lineage>
        <taxon>Eukaryota</taxon>
        <taxon>Viridiplantae</taxon>
        <taxon>Streptophyta</taxon>
        <taxon>Embryophyta</taxon>
        <taxon>Tracheophyta</taxon>
        <taxon>Spermatophyta</taxon>
        <taxon>Magnoliopsida</taxon>
        <taxon>Liliopsida</taxon>
        <taxon>Acoraceae</taxon>
        <taxon>Acorus</taxon>
    </lineage>
</organism>